<sequence>MRLDEGTILRSPQIMNPLGERELDLRGNGLTLLDEGPLLQLDDSFDVMDLTDNSLTSLEYIPEMKRLTTLIAHRNKLQRVSLSAALRLPHLHSFVADDNNFSSLDQLVVFGKFPLLERISLGGSNPVARHEHFRSFLMYLCPKLKLINFQRVLAVERAAVSILRSTFEAVVQNSAGAAALSMNVQKELRQRKRGRNAVMPQSAPGGVQAESDDHAVSSGPNDTQLDDKITKLQERIDAAETEEEMSALMEEMEALQDAMERNRARRK</sequence>
<dbReference type="OrthoDB" id="276734at2759"/>
<feature type="compositionally biased region" description="Basic and acidic residues" evidence="1">
    <location>
        <begin position="258"/>
        <end position="267"/>
    </location>
</feature>
<dbReference type="GO" id="GO:0030620">
    <property type="term" value="F:U2 snRNA binding"/>
    <property type="evidence" value="ECO:0007669"/>
    <property type="project" value="InterPro"/>
</dbReference>
<dbReference type="Gene3D" id="3.80.10.10">
    <property type="entry name" value="Ribonuclease Inhibitor"/>
    <property type="match status" value="1"/>
</dbReference>
<dbReference type="GO" id="GO:0000398">
    <property type="term" value="P:mRNA splicing, via spliceosome"/>
    <property type="evidence" value="ECO:0007669"/>
    <property type="project" value="InterPro"/>
</dbReference>
<dbReference type="Pfam" id="PF14580">
    <property type="entry name" value="LRR_9"/>
    <property type="match status" value="1"/>
</dbReference>
<protein>
    <submittedName>
        <fullName evidence="2">U2 small nuclear ribonucleoprotein 40K, putative</fullName>
    </submittedName>
</protein>
<evidence type="ECO:0000313" key="2">
    <source>
        <dbReference type="EMBL" id="CUF01503.1"/>
    </source>
</evidence>
<dbReference type="VEuPathDB" id="TriTrypDB:BSAL_58200"/>
<dbReference type="InterPro" id="IPR032675">
    <property type="entry name" value="LRR_dom_sf"/>
</dbReference>
<keyword evidence="2" id="KW-0687">Ribonucleoprotein</keyword>
<dbReference type="InterPro" id="IPR044640">
    <property type="entry name" value="RU2A"/>
</dbReference>
<dbReference type="PANTHER" id="PTHR10552:SF10">
    <property type="entry name" value="U2 SMALL NUCLEAR RIBONUCLEOPROTEIN 40K"/>
    <property type="match status" value="1"/>
</dbReference>
<feature type="region of interest" description="Disordered" evidence="1">
    <location>
        <begin position="241"/>
        <end position="267"/>
    </location>
</feature>
<name>A0A0S4IPQ0_BODSA</name>
<feature type="compositionally biased region" description="Acidic residues" evidence="1">
    <location>
        <begin position="241"/>
        <end position="254"/>
    </location>
</feature>
<dbReference type="AlphaFoldDB" id="A0A0S4IPQ0"/>
<dbReference type="GO" id="GO:1990904">
    <property type="term" value="C:ribonucleoprotein complex"/>
    <property type="evidence" value="ECO:0007669"/>
    <property type="project" value="UniProtKB-KW"/>
</dbReference>
<proteinExistence type="predicted"/>
<reference evidence="3" key="1">
    <citation type="submission" date="2015-09" db="EMBL/GenBank/DDBJ databases">
        <authorList>
            <consortium name="Pathogen Informatics"/>
        </authorList>
    </citation>
    <scope>NUCLEOTIDE SEQUENCE [LARGE SCALE GENOMIC DNA]</scope>
    <source>
        <strain evidence="3">Lake Konstanz</strain>
    </source>
</reference>
<keyword evidence="3" id="KW-1185">Reference proteome</keyword>
<dbReference type="PANTHER" id="PTHR10552">
    <property type="entry name" value="U2 SMALL NUCLEAR RIBONUCLEOPROTEIN A"/>
    <property type="match status" value="1"/>
</dbReference>
<organism evidence="2 3">
    <name type="scientific">Bodo saltans</name>
    <name type="common">Flagellated protozoan</name>
    <dbReference type="NCBI Taxonomy" id="75058"/>
    <lineage>
        <taxon>Eukaryota</taxon>
        <taxon>Discoba</taxon>
        <taxon>Euglenozoa</taxon>
        <taxon>Kinetoplastea</taxon>
        <taxon>Metakinetoplastina</taxon>
        <taxon>Eubodonida</taxon>
        <taxon>Bodonidae</taxon>
        <taxon>Bodo</taxon>
    </lineage>
</organism>
<gene>
    <name evidence="2" type="ORF">BSAL_58200</name>
</gene>
<feature type="region of interest" description="Disordered" evidence="1">
    <location>
        <begin position="191"/>
        <end position="228"/>
    </location>
</feature>
<dbReference type="Proteomes" id="UP000051952">
    <property type="component" value="Unassembled WGS sequence"/>
</dbReference>
<evidence type="ECO:0000313" key="3">
    <source>
        <dbReference type="Proteomes" id="UP000051952"/>
    </source>
</evidence>
<dbReference type="SUPFAM" id="SSF52058">
    <property type="entry name" value="L domain-like"/>
    <property type="match status" value="1"/>
</dbReference>
<dbReference type="EMBL" id="CYKH01000227">
    <property type="protein sequence ID" value="CUF01503.1"/>
    <property type="molecule type" value="Genomic_DNA"/>
</dbReference>
<evidence type="ECO:0000256" key="1">
    <source>
        <dbReference type="SAM" id="MobiDB-lite"/>
    </source>
</evidence>
<accession>A0A0S4IPQ0</accession>